<feature type="domain" description="tRNA/rRNA methyltransferase SpoU type" evidence="3">
    <location>
        <begin position="20"/>
        <end position="163"/>
    </location>
</feature>
<keyword evidence="5" id="KW-1185">Reference proteome</keyword>
<proteinExistence type="predicted"/>
<dbReference type="PANTHER" id="PTHR46429:SF1">
    <property type="entry name" value="23S RRNA (GUANOSINE-2'-O-)-METHYLTRANSFERASE RLMB"/>
    <property type="match status" value="1"/>
</dbReference>
<dbReference type="InterPro" id="IPR004441">
    <property type="entry name" value="rRNA_MeTrfase_TrmH"/>
</dbReference>
<dbReference type="AlphaFoldDB" id="A0A4U3L132"/>
<sequence>MEELERKTVEEFKQSEKATVIVVLENVRSAYNVGSVLRTADAFLLQAVYTTGYTAHPPHRQIQKTALGADETVTSKHFANAAEAIAELRAEGFTIYAIEQAENSVSLQHFQAAPTDKIAVVFGNEVTGVEQSTILLCDGCIEIPQLGMKHSLNISVAAGIVLWKLSEPRFVGLND</sequence>
<evidence type="ECO:0000256" key="2">
    <source>
        <dbReference type="ARBA" id="ARBA00022679"/>
    </source>
</evidence>
<accession>A0A4U3L132</accession>
<dbReference type="SUPFAM" id="SSF75217">
    <property type="entry name" value="alpha/beta knot"/>
    <property type="match status" value="1"/>
</dbReference>
<dbReference type="GO" id="GO:0005829">
    <property type="term" value="C:cytosol"/>
    <property type="evidence" value="ECO:0007669"/>
    <property type="project" value="TreeGrafter"/>
</dbReference>
<evidence type="ECO:0000313" key="4">
    <source>
        <dbReference type="EMBL" id="TKK68678.1"/>
    </source>
</evidence>
<comment type="caution">
    <text evidence="4">The sequence shown here is derived from an EMBL/GenBank/DDBJ whole genome shotgun (WGS) entry which is preliminary data.</text>
</comment>
<dbReference type="GO" id="GO:0006396">
    <property type="term" value="P:RNA processing"/>
    <property type="evidence" value="ECO:0007669"/>
    <property type="project" value="InterPro"/>
</dbReference>
<dbReference type="GO" id="GO:0032259">
    <property type="term" value="P:methylation"/>
    <property type="evidence" value="ECO:0007669"/>
    <property type="project" value="UniProtKB-KW"/>
</dbReference>
<evidence type="ECO:0000313" key="5">
    <source>
        <dbReference type="Proteomes" id="UP000305848"/>
    </source>
</evidence>
<dbReference type="Gene3D" id="3.40.1280.10">
    <property type="match status" value="1"/>
</dbReference>
<dbReference type="GO" id="GO:0003723">
    <property type="term" value="F:RNA binding"/>
    <property type="evidence" value="ECO:0007669"/>
    <property type="project" value="InterPro"/>
</dbReference>
<dbReference type="CDD" id="cd18097">
    <property type="entry name" value="SpoU-like"/>
    <property type="match status" value="1"/>
</dbReference>
<evidence type="ECO:0000259" key="3">
    <source>
        <dbReference type="Pfam" id="PF00588"/>
    </source>
</evidence>
<gene>
    <name evidence="4" type="ORF">FC093_10270</name>
</gene>
<organism evidence="4 5">
    <name type="scientific">Ilyomonas limi</name>
    <dbReference type="NCBI Taxonomy" id="2575867"/>
    <lineage>
        <taxon>Bacteria</taxon>
        <taxon>Pseudomonadati</taxon>
        <taxon>Bacteroidota</taxon>
        <taxon>Chitinophagia</taxon>
        <taxon>Chitinophagales</taxon>
        <taxon>Chitinophagaceae</taxon>
        <taxon>Ilyomonas</taxon>
    </lineage>
</organism>
<dbReference type="PANTHER" id="PTHR46429">
    <property type="entry name" value="23S RRNA (GUANOSINE-2'-O-)-METHYLTRANSFERASE RLMB"/>
    <property type="match status" value="1"/>
</dbReference>
<dbReference type="Proteomes" id="UP000305848">
    <property type="component" value="Unassembled WGS sequence"/>
</dbReference>
<reference evidence="4 5" key="1">
    <citation type="submission" date="2019-05" db="EMBL/GenBank/DDBJ databases">
        <title>Panacibacter sp. strain 17mud1-8 Genome sequencing and assembly.</title>
        <authorList>
            <person name="Chhetri G."/>
        </authorList>
    </citation>
    <scope>NUCLEOTIDE SEQUENCE [LARGE SCALE GENOMIC DNA]</scope>
    <source>
        <strain evidence="4 5">17mud1-8</strain>
    </source>
</reference>
<keyword evidence="2 4" id="KW-0808">Transferase</keyword>
<dbReference type="EMBL" id="SZQL01000007">
    <property type="protein sequence ID" value="TKK68678.1"/>
    <property type="molecule type" value="Genomic_DNA"/>
</dbReference>
<dbReference type="Pfam" id="PF00588">
    <property type="entry name" value="SpoU_methylase"/>
    <property type="match status" value="1"/>
</dbReference>
<dbReference type="OrthoDB" id="9795352at2"/>
<keyword evidence="1 4" id="KW-0489">Methyltransferase</keyword>
<dbReference type="InterPro" id="IPR001537">
    <property type="entry name" value="SpoU_MeTrfase"/>
</dbReference>
<dbReference type="GO" id="GO:0008173">
    <property type="term" value="F:RNA methyltransferase activity"/>
    <property type="evidence" value="ECO:0007669"/>
    <property type="project" value="InterPro"/>
</dbReference>
<name>A0A4U3L132_9BACT</name>
<dbReference type="InterPro" id="IPR029028">
    <property type="entry name" value="Alpha/beta_knot_MTases"/>
</dbReference>
<dbReference type="InterPro" id="IPR029026">
    <property type="entry name" value="tRNA_m1G_MTases_N"/>
</dbReference>
<evidence type="ECO:0000256" key="1">
    <source>
        <dbReference type="ARBA" id="ARBA00022603"/>
    </source>
</evidence>
<protein>
    <submittedName>
        <fullName evidence="4">RNA methyltransferase</fullName>
    </submittedName>
</protein>